<dbReference type="GO" id="GO:0004672">
    <property type="term" value="F:protein kinase activity"/>
    <property type="evidence" value="ECO:0007669"/>
    <property type="project" value="InterPro"/>
</dbReference>
<dbReference type="PROSITE" id="PS50011">
    <property type="entry name" value="PROTEIN_KINASE_DOM"/>
    <property type="match status" value="1"/>
</dbReference>
<feature type="compositionally biased region" description="Basic and acidic residues" evidence="5">
    <location>
        <begin position="521"/>
        <end position="530"/>
    </location>
</feature>
<evidence type="ECO:0000256" key="4">
    <source>
        <dbReference type="PROSITE-ProRule" id="PRU00175"/>
    </source>
</evidence>
<evidence type="ECO:0000259" key="8">
    <source>
        <dbReference type="PROSITE" id="PS50089"/>
    </source>
</evidence>
<organism evidence="9 10">
    <name type="scientific">Perkinsus olseni</name>
    <name type="common">Perkinsus atlanticus</name>
    <dbReference type="NCBI Taxonomy" id="32597"/>
    <lineage>
        <taxon>Eukaryota</taxon>
        <taxon>Sar</taxon>
        <taxon>Alveolata</taxon>
        <taxon>Perkinsozoa</taxon>
        <taxon>Perkinsea</taxon>
        <taxon>Perkinsida</taxon>
        <taxon>Perkinsidae</taxon>
        <taxon>Perkinsus</taxon>
    </lineage>
</organism>
<feature type="domain" description="Protein kinase" evidence="7">
    <location>
        <begin position="1103"/>
        <end position="1175"/>
    </location>
</feature>
<dbReference type="EMBL" id="JABANO010015970">
    <property type="protein sequence ID" value="KAF4735976.1"/>
    <property type="molecule type" value="Genomic_DNA"/>
</dbReference>
<proteinExistence type="predicted"/>
<dbReference type="Pfam" id="PF13639">
    <property type="entry name" value="zf-RING_2"/>
    <property type="match status" value="1"/>
</dbReference>
<sequence length="1175" mass="130697">MEVLSVMSEHVAASFLQTMTPSSSSSPPSVGPEVAHWLRLGLGGLWCALAGYALGNAAASWVADRQHVTANSDKRKNECTGHAGTEQATTTAANGDVPSGNGMDVAVNTDESWGRYVMDASDLMVAVVACDARAVGFGTLDNDTEAHSTTLVLRCKFQPAPVGGGDLSFQIFFDPTENYLRFISKFDLTSADLPDEVIAYTAASWNTTMRYCRLTQCGGPTGSDPSDGMNLDMVAIAPQWFATQTHAIEWLARLTKVFMSSITRCLIHIRDCRNGAMPFATKDMLEANTVLSAVQPSSSSSIKHDDQSPHHQQQCTSTDTASSSSSYYDRSGADEFCPICLERFVPGDLVRRLPCMHVFHKTKACDIDKHLKRNKQCPTCKTPIDVRYDYLFQAPQQASPPPQQQQSPPVEGGLDSIAASSSALQTEARASQQQQQGENVSEHVADLERMLDGLRESLYNYERMRAAVQAFYHTPTTAGPPTPMTPSLDRVSSQIERPTGSEVADGGRGHSIVDQESGQTSRRDSDKQQSRQDMLPPSHECYASSTGSTMSSTSSGTGSRSRCMLTSESQTPPHDGTDDLEYGSGGPGFEVAPPAAPPPRDFSVDWIRAGSIYAVVFVHTAVTVQWSVKHITPQELEKIQVLIRQFMQFGLGQFFCLSGAACGHSKDNLWTFLLKRTQRLLVPLLVAYLLVVVPDAYISRSWRYGADEQAIGFFRFYWSTVSTFRDGVGWLWFLPALWFLSLINYPVIAWFNNLHHTWATNARYLIITALVCLFGIGGGILACSIGPSWTRCLCAIPIWLPYVYTILIPVGRRLFTIACSLLLVWVMFATGVGERTDLWSNMTFSILFYNYWYFYGIIYTFGNNTQEQARYYPAFSRWIMNHRPYGYTIMPESFRRFIGTVKAFLIILLAAIGTPTHREDVGYYWRFPVYNTIGLVVWYVIGAWCWFLLVVYAATYTDGGLNTDFPSAMLCREESSRRGKVLSDALPLGAGRGSHPTYMRLRTQPEALKETSAPMLPLDQARAGPARDEGSSWTERLAGHAQKVGMIVYLFHWLFADILTGLFVVPFDMSFSTALPFLYIGCILCSWCMYAVIIQKQQQQFPMELMALVGEGIYGKVYKARWHRRSVDDDGDDEDSMSERICAVKTIKLRDESEGGEDQQHPIGLFFALHRHPCI</sequence>
<evidence type="ECO:0000256" key="1">
    <source>
        <dbReference type="ARBA" id="ARBA00022723"/>
    </source>
</evidence>
<feature type="region of interest" description="Disordered" evidence="5">
    <location>
        <begin position="474"/>
        <end position="595"/>
    </location>
</feature>
<keyword evidence="6" id="KW-1133">Transmembrane helix</keyword>
<evidence type="ECO:0000313" key="10">
    <source>
        <dbReference type="Proteomes" id="UP000553632"/>
    </source>
</evidence>
<keyword evidence="2 4" id="KW-0863">Zinc-finger</keyword>
<dbReference type="AlphaFoldDB" id="A0A7J6SUY4"/>
<dbReference type="InterPro" id="IPR051834">
    <property type="entry name" value="RING_finger_E3_ligase"/>
</dbReference>
<dbReference type="GO" id="GO:0005634">
    <property type="term" value="C:nucleus"/>
    <property type="evidence" value="ECO:0007669"/>
    <property type="project" value="TreeGrafter"/>
</dbReference>
<feature type="transmembrane region" description="Helical" evidence="6">
    <location>
        <begin position="897"/>
        <end position="916"/>
    </location>
</feature>
<dbReference type="GO" id="GO:0005524">
    <property type="term" value="F:ATP binding"/>
    <property type="evidence" value="ECO:0007669"/>
    <property type="project" value="InterPro"/>
</dbReference>
<evidence type="ECO:0000256" key="5">
    <source>
        <dbReference type="SAM" id="MobiDB-lite"/>
    </source>
</evidence>
<keyword evidence="6" id="KW-0472">Membrane</keyword>
<name>A0A7J6SUY4_PEROL</name>
<feature type="transmembrane region" description="Helical" evidence="6">
    <location>
        <begin position="936"/>
        <end position="955"/>
    </location>
</feature>
<keyword evidence="10" id="KW-1185">Reference proteome</keyword>
<reference evidence="9 10" key="1">
    <citation type="submission" date="2020-04" db="EMBL/GenBank/DDBJ databases">
        <title>Perkinsus olseni comparative genomics.</title>
        <authorList>
            <person name="Bogema D.R."/>
        </authorList>
    </citation>
    <scope>NUCLEOTIDE SEQUENCE [LARGE SCALE GENOMIC DNA]</scope>
    <source>
        <strain evidence="9 10">ATCC PRA-207</strain>
    </source>
</reference>
<keyword evidence="3" id="KW-0862">Zinc</keyword>
<accession>A0A7J6SUY4</accession>
<gene>
    <name evidence="9" type="ORF">FOZ63_020110</name>
</gene>
<dbReference type="InterPro" id="IPR001841">
    <property type="entry name" value="Znf_RING"/>
</dbReference>
<feature type="transmembrane region" description="Helical" evidence="6">
    <location>
        <begin position="814"/>
        <end position="832"/>
    </location>
</feature>
<dbReference type="InterPro" id="IPR013083">
    <property type="entry name" value="Znf_RING/FYVE/PHD"/>
</dbReference>
<feature type="transmembrane region" description="Helical" evidence="6">
    <location>
        <begin position="730"/>
        <end position="752"/>
    </location>
</feature>
<feature type="transmembrane region" description="Helical" evidence="6">
    <location>
        <begin position="764"/>
        <end position="782"/>
    </location>
</feature>
<feature type="compositionally biased region" description="Low complexity" evidence="5">
    <location>
        <begin position="544"/>
        <end position="562"/>
    </location>
</feature>
<feature type="transmembrane region" description="Helical" evidence="6">
    <location>
        <begin position="1073"/>
        <end position="1093"/>
    </location>
</feature>
<comment type="caution">
    <text evidence="9">The sequence shown here is derived from an EMBL/GenBank/DDBJ whole genome shotgun (WGS) entry which is preliminary data.</text>
</comment>
<feature type="domain" description="RING-type" evidence="8">
    <location>
        <begin position="337"/>
        <end position="381"/>
    </location>
</feature>
<dbReference type="Gene3D" id="3.30.40.10">
    <property type="entry name" value="Zinc/RING finger domain, C3HC4 (zinc finger)"/>
    <property type="match status" value="1"/>
</dbReference>
<feature type="transmembrane region" description="Helical" evidence="6">
    <location>
        <begin position="838"/>
        <end position="861"/>
    </location>
</feature>
<dbReference type="InterPro" id="IPR000719">
    <property type="entry name" value="Prot_kinase_dom"/>
</dbReference>
<feature type="region of interest" description="Disordered" evidence="5">
    <location>
        <begin position="71"/>
        <end position="101"/>
    </location>
</feature>
<evidence type="ECO:0000259" key="7">
    <source>
        <dbReference type="PROSITE" id="PS50011"/>
    </source>
</evidence>
<feature type="transmembrane region" description="Helical" evidence="6">
    <location>
        <begin position="680"/>
        <end position="698"/>
    </location>
</feature>
<feature type="non-terminal residue" evidence="9">
    <location>
        <position position="1"/>
    </location>
</feature>
<dbReference type="GO" id="GO:0008270">
    <property type="term" value="F:zinc ion binding"/>
    <property type="evidence" value="ECO:0007669"/>
    <property type="project" value="UniProtKB-KW"/>
</dbReference>
<dbReference type="GO" id="GO:0061630">
    <property type="term" value="F:ubiquitin protein ligase activity"/>
    <property type="evidence" value="ECO:0007669"/>
    <property type="project" value="TreeGrafter"/>
</dbReference>
<keyword evidence="6" id="KW-0812">Transmembrane</keyword>
<protein>
    <submittedName>
        <fullName evidence="9">Uncharacterized protein</fullName>
    </submittedName>
</protein>
<dbReference type="PROSITE" id="PS50089">
    <property type="entry name" value="ZF_RING_2"/>
    <property type="match status" value="1"/>
</dbReference>
<feature type="region of interest" description="Disordered" evidence="5">
    <location>
        <begin position="396"/>
        <end position="415"/>
    </location>
</feature>
<dbReference type="GO" id="GO:0006511">
    <property type="term" value="P:ubiquitin-dependent protein catabolic process"/>
    <property type="evidence" value="ECO:0007669"/>
    <property type="project" value="TreeGrafter"/>
</dbReference>
<feature type="region of interest" description="Disordered" evidence="5">
    <location>
        <begin position="296"/>
        <end position="323"/>
    </location>
</feature>
<evidence type="ECO:0000313" key="9">
    <source>
        <dbReference type="EMBL" id="KAF4735976.1"/>
    </source>
</evidence>
<dbReference type="PANTHER" id="PTHR45931:SF3">
    <property type="entry name" value="RING ZINC FINGER-CONTAINING PROTEIN"/>
    <property type="match status" value="1"/>
</dbReference>
<dbReference type="SUPFAM" id="SSF57850">
    <property type="entry name" value="RING/U-box"/>
    <property type="match status" value="1"/>
</dbReference>
<dbReference type="PANTHER" id="PTHR45931">
    <property type="entry name" value="SI:CH211-59O9.10"/>
    <property type="match status" value="1"/>
</dbReference>
<dbReference type="Proteomes" id="UP000553632">
    <property type="component" value="Unassembled WGS sequence"/>
</dbReference>
<evidence type="ECO:0000256" key="3">
    <source>
        <dbReference type="ARBA" id="ARBA00022833"/>
    </source>
</evidence>
<evidence type="ECO:0000256" key="6">
    <source>
        <dbReference type="SAM" id="Phobius"/>
    </source>
</evidence>
<feature type="region of interest" description="Disordered" evidence="5">
    <location>
        <begin position="420"/>
        <end position="443"/>
    </location>
</feature>
<evidence type="ECO:0000256" key="2">
    <source>
        <dbReference type="ARBA" id="ARBA00022771"/>
    </source>
</evidence>
<feature type="transmembrane region" description="Helical" evidence="6">
    <location>
        <begin position="1046"/>
        <end position="1067"/>
    </location>
</feature>
<dbReference type="SMART" id="SM00184">
    <property type="entry name" value="RING"/>
    <property type="match status" value="1"/>
</dbReference>
<feature type="compositionally biased region" description="Polar residues" evidence="5">
    <location>
        <begin position="420"/>
        <end position="431"/>
    </location>
</feature>
<keyword evidence="1" id="KW-0479">Metal-binding</keyword>